<protein>
    <submittedName>
        <fullName evidence="1">Uncharacterized protein</fullName>
    </submittedName>
</protein>
<comment type="caution">
    <text evidence="1">The sequence shown here is derived from an EMBL/GenBank/DDBJ whole genome shotgun (WGS) entry which is preliminary data.</text>
</comment>
<accession>A0A2T3G2E9</accession>
<reference evidence="2" key="1">
    <citation type="submission" date="2018-03" db="EMBL/GenBank/DDBJ databases">
        <title>Lachnoclostridium SNUG30370 gen.nov., sp.nov., isolated from human faeces.</title>
        <authorList>
            <person name="Seo B."/>
            <person name="Jeon K."/>
            <person name="Ko G."/>
        </authorList>
    </citation>
    <scope>NUCLEOTIDE SEQUENCE [LARGE SCALE GENOMIC DNA]</scope>
    <source>
        <strain evidence="2">SNUG30370</strain>
    </source>
</reference>
<evidence type="ECO:0000313" key="1">
    <source>
        <dbReference type="EMBL" id="PST41699.1"/>
    </source>
</evidence>
<dbReference type="Proteomes" id="UP000241201">
    <property type="component" value="Unassembled WGS sequence"/>
</dbReference>
<sequence>MALTVKETKNLTMRKEIYVDDNLIKTLSATIDSNTNNISFSTDYIQNMELYKANKVEIRRIEAEFEDSAFEQQEKMLGDVSNGN</sequence>
<proteinExistence type="predicted"/>
<name>A0A2T3G2E9_9FIRM</name>
<dbReference type="EMBL" id="PYLP01000002">
    <property type="protein sequence ID" value="PST41699.1"/>
    <property type="molecule type" value="Genomic_DNA"/>
</dbReference>
<gene>
    <name evidence="1" type="ORF">C7U55_02635</name>
</gene>
<dbReference type="RefSeq" id="WP_106987225.1">
    <property type="nucleotide sequence ID" value="NZ_JADPLM010000010.1"/>
</dbReference>
<dbReference type="GeneID" id="77470003"/>
<organism evidence="1 2">
    <name type="scientific">Faecalibacillus faecis</name>
    <dbReference type="NCBI Taxonomy" id="1982628"/>
    <lineage>
        <taxon>Bacteria</taxon>
        <taxon>Bacillati</taxon>
        <taxon>Bacillota</taxon>
        <taxon>Erysipelotrichia</taxon>
        <taxon>Erysipelotrichales</taxon>
        <taxon>Coprobacillaceae</taxon>
        <taxon>Faecalibacillus</taxon>
    </lineage>
</organism>
<dbReference type="AlphaFoldDB" id="A0A2T3G2E9"/>
<evidence type="ECO:0000313" key="2">
    <source>
        <dbReference type="Proteomes" id="UP000241201"/>
    </source>
</evidence>
<keyword evidence="2" id="KW-1185">Reference proteome</keyword>